<sequence length="72" mass="7788">MLSIGQTAAKSSYSEVNIRGMILAENAKRVIDAKGGAADREWMVTKAIQLTQVCEYVSIIPRQGGQVPPVQL</sequence>
<evidence type="ECO:0000313" key="1">
    <source>
        <dbReference type="EMBL" id="TWG16534.1"/>
    </source>
</evidence>
<keyword evidence="2" id="KW-1185">Reference proteome</keyword>
<organism evidence="1 2">
    <name type="scientific">Micromonospora taraxaci</name>
    <dbReference type="NCBI Taxonomy" id="1316803"/>
    <lineage>
        <taxon>Bacteria</taxon>
        <taxon>Bacillati</taxon>
        <taxon>Actinomycetota</taxon>
        <taxon>Actinomycetes</taxon>
        <taxon>Micromonosporales</taxon>
        <taxon>Micromonosporaceae</taxon>
        <taxon>Micromonospora</taxon>
    </lineage>
</organism>
<dbReference type="Proteomes" id="UP000317685">
    <property type="component" value="Unassembled WGS sequence"/>
</dbReference>
<dbReference type="AlphaFoldDB" id="A0A561VY57"/>
<dbReference type="EMBL" id="VIWZ01000001">
    <property type="protein sequence ID" value="TWG16534.1"/>
    <property type="molecule type" value="Genomic_DNA"/>
</dbReference>
<gene>
    <name evidence="1" type="ORF">FHU34_111873</name>
</gene>
<accession>A0A561VY57</accession>
<name>A0A561VY57_9ACTN</name>
<proteinExistence type="predicted"/>
<comment type="caution">
    <text evidence="1">The sequence shown here is derived from an EMBL/GenBank/DDBJ whole genome shotgun (WGS) entry which is preliminary data.</text>
</comment>
<reference evidence="1 2" key="1">
    <citation type="submission" date="2019-06" db="EMBL/GenBank/DDBJ databases">
        <title>Sequencing the genomes of 1000 actinobacteria strains.</title>
        <authorList>
            <person name="Klenk H.-P."/>
        </authorList>
    </citation>
    <scope>NUCLEOTIDE SEQUENCE [LARGE SCALE GENOMIC DNA]</scope>
    <source>
        <strain evidence="1 2">DSM 45885</strain>
    </source>
</reference>
<evidence type="ECO:0000313" key="2">
    <source>
        <dbReference type="Proteomes" id="UP000317685"/>
    </source>
</evidence>
<protein>
    <submittedName>
        <fullName evidence="1">Uncharacterized protein</fullName>
    </submittedName>
</protein>